<evidence type="ECO:0000256" key="1">
    <source>
        <dbReference type="ARBA" id="ARBA00022737"/>
    </source>
</evidence>
<evidence type="ECO:0000313" key="6">
    <source>
        <dbReference type="RefSeq" id="XP_014511387.1"/>
    </source>
</evidence>
<dbReference type="InterPro" id="IPR041118">
    <property type="entry name" value="Rx_N"/>
</dbReference>
<dbReference type="GeneID" id="106770076"/>
<keyword evidence="5" id="KW-1185">Reference proteome</keyword>
<dbReference type="STRING" id="3916.A0A1S3UZM0"/>
<keyword evidence="1" id="KW-0677">Repeat</keyword>
<organism evidence="5 6">
    <name type="scientific">Vigna radiata var. radiata</name>
    <name type="common">Mung bean</name>
    <name type="synonym">Phaseolus aureus</name>
    <dbReference type="NCBI Taxonomy" id="3916"/>
    <lineage>
        <taxon>Eukaryota</taxon>
        <taxon>Viridiplantae</taxon>
        <taxon>Streptophyta</taxon>
        <taxon>Embryophyta</taxon>
        <taxon>Tracheophyta</taxon>
        <taxon>Spermatophyta</taxon>
        <taxon>Magnoliopsida</taxon>
        <taxon>eudicotyledons</taxon>
        <taxon>Gunneridae</taxon>
        <taxon>Pentapetalae</taxon>
        <taxon>rosids</taxon>
        <taxon>fabids</taxon>
        <taxon>Fabales</taxon>
        <taxon>Fabaceae</taxon>
        <taxon>Papilionoideae</taxon>
        <taxon>50 kb inversion clade</taxon>
        <taxon>NPAAA clade</taxon>
        <taxon>indigoferoid/millettioid clade</taxon>
        <taxon>Phaseoleae</taxon>
        <taxon>Vigna</taxon>
    </lineage>
</organism>
<evidence type="ECO:0000313" key="5">
    <source>
        <dbReference type="Proteomes" id="UP000087766"/>
    </source>
</evidence>
<evidence type="ECO:0000259" key="4">
    <source>
        <dbReference type="Pfam" id="PF18052"/>
    </source>
</evidence>
<dbReference type="KEGG" id="vra:106770076"/>
<sequence length="142" mass="15855">MAESLLFGFAESLLRKLATAAVQEASLGLGVDRQLQQMKATTALIKAVLLDAEQKNPHSSALSEWLVQVKHMFSEAEDIVDDFECEALRKHVVNTYGGSSRKVRRSCEMGGCPALSKRFHPIIGYDWHRISHVKKVYIGRSL</sequence>
<reference evidence="5" key="1">
    <citation type="journal article" date="2014" name="Nat. Commun.">
        <title>Genome sequence of mungbean and insights into evolution within Vigna species.</title>
        <authorList>
            <person name="Kang Y.J."/>
            <person name="Kim S.K."/>
            <person name="Kim M.Y."/>
            <person name="Lestari P."/>
            <person name="Kim K.H."/>
            <person name="Ha B.K."/>
            <person name="Jun T.H."/>
            <person name="Hwang W.J."/>
            <person name="Lee T."/>
            <person name="Lee J."/>
            <person name="Shim S."/>
            <person name="Yoon M.Y."/>
            <person name="Jang Y.E."/>
            <person name="Han K.S."/>
            <person name="Taeprayoon P."/>
            <person name="Yoon N."/>
            <person name="Somta P."/>
            <person name="Tanya P."/>
            <person name="Kim K.S."/>
            <person name="Gwag J.G."/>
            <person name="Moon J.K."/>
            <person name="Lee Y.H."/>
            <person name="Park B.S."/>
            <person name="Bombarely A."/>
            <person name="Doyle J.J."/>
            <person name="Jackson S.A."/>
            <person name="Schafleitner R."/>
            <person name="Srinives P."/>
            <person name="Varshney R.K."/>
            <person name="Lee S.H."/>
        </authorList>
    </citation>
    <scope>NUCLEOTIDE SEQUENCE [LARGE SCALE GENOMIC DNA]</scope>
    <source>
        <strain evidence="5">cv. VC1973A</strain>
    </source>
</reference>
<evidence type="ECO:0000256" key="2">
    <source>
        <dbReference type="ARBA" id="ARBA00022741"/>
    </source>
</evidence>
<proteinExistence type="predicted"/>
<dbReference type="Pfam" id="PF18052">
    <property type="entry name" value="Rx_N"/>
    <property type="match status" value="1"/>
</dbReference>
<dbReference type="RefSeq" id="XP_014511387.1">
    <property type="nucleotide sequence ID" value="XM_014655901.1"/>
</dbReference>
<dbReference type="Proteomes" id="UP000087766">
    <property type="component" value="Chromosome 8"/>
</dbReference>
<dbReference type="AlphaFoldDB" id="A0A1S3UZM0"/>
<name>A0A1S3UZM0_VIGRR</name>
<feature type="domain" description="Disease resistance N-terminal" evidence="4">
    <location>
        <begin position="10"/>
        <end position="99"/>
    </location>
</feature>
<dbReference type="GO" id="GO:0006952">
    <property type="term" value="P:defense response"/>
    <property type="evidence" value="ECO:0007669"/>
    <property type="project" value="UniProtKB-KW"/>
</dbReference>
<dbReference type="Gene3D" id="1.20.5.4130">
    <property type="match status" value="1"/>
</dbReference>
<gene>
    <name evidence="6" type="primary">LOC106770076</name>
</gene>
<keyword evidence="2" id="KW-0547">Nucleotide-binding</keyword>
<accession>A0A1S3UZM0</accession>
<protein>
    <submittedName>
        <fullName evidence="6">Disease resistance protein RGA3</fullName>
    </submittedName>
</protein>
<dbReference type="OrthoDB" id="1933539at2759"/>
<evidence type="ECO:0000256" key="3">
    <source>
        <dbReference type="ARBA" id="ARBA00022821"/>
    </source>
</evidence>
<dbReference type="GO" id="GO:0000166">
    <property type="term" value="F:nucleotide binding"/>
    <property type="evidence" value="ECO:0007669"/>
    <property type="project" value="UniProtKB-KW"/>
</dbReference>
<keyword evidence="3" id="KW-0611">Plant defense</keyword>
<reference evidence="6" key="2">
    <citation type="submission" date="2025-08" db="UniProtKB">
        <authorList>
            <consortium name="RefSeq"/>
        </authorList>
    </citation>
    <scope>IDENTIFICATION</scope>
    <source>
        <tissue evidence="6">Leaf</tissue>
    </source>
</reference>